<feature type="region of interest" description="Disordered" evidence="1">
    <location>
        <begin position="83"/>
        <end position="122"/>
    </location>
</feature>
<accession>A0AAD9SNU2</accession>
<evidence type="ECO:0000313" key="3">
    <source>
        <dbReference type="Proteomes" id="UP001265746"/>
    </source>
</evidence>
<proteinExistence type="predicted"/>
<reference evidence="2" key="1">
    <citation type="submission" date="2023-06" db="EMBL/GenBank/DDBJ databases">
        <authorList>
            <person name="Noh H."/>
        </authorList>
    </citation>
    <scope>NUCLEOTIDE SEQUENCE</scope>
    <source>
        <strain evidence="2">DUCC20226</strain>
    </source>
</reference>
<feature type="compositionally biased region" description="Gly residues" evidence="1">
    <location>
        <begin position="92"/>
        <end position="122"/>
    </location>
</feature>
<gene>
    <name evidence="2" type="ORF">N8I77_001289</name>
</gene>
<sequence length="122" mass="12411">MPEVDPPQQQQPMEVPALEGVVITRQPVSHPIQQDKTRLSRFAANICLTDSHKTSEPQMEMGLRGGFEEECGCCGCEESCSCCGSDEHEGPHGGGPPGGGPEFGGPGGGGGGFGGPGGPHGP</sequence>
<dbReference type="AlphaFoldDB" id="A0AAD9SNU2"/>
<dbReference type="Proteomes" id="UP001265746">
    <property type="component" value="Unassembled WGS sequence"/>
</dbReference>
<organism evidence="2 3">
    <name type="scientific">Phomopsis amygdali</name>
    <name type="common">Fusicoccum amygdali</name>
    <dbReference type="NCBI Taxonomy" id="1214568"/>
    <lineage>
        <taxon>Eukaryota</taxon>
        <taxon>Fungi</taxon>
        <taxon>Dikarya</taxon>
        <taxon>Ascomycota</taxon>
        <taxon>Pezizomycotina</taxon>
        <taxon>Sordariomycetes</taxon>
        <taxon>Sordariomycetidae</taxon>
        <taxon>Diaporthales</taxon>
        <taxon>Diaporthaceae</taxon>
        <taxon>Diaporthe</taxon>
    </lineage>
</organism>
<keyword evidence="3" id="KW-1185">Reference proteome</keyword>
<name>A0AAD9SNU2_PHOAM</name>
<protein>
    <submittedName>
        <fullName evidence="2">Uncharacterized protein</fullName>
    </submittedName>
</protein>
<evidence type="ECO:0000256" key="1">
    <source>
        <dbReference type="SAM" id="MobiDB-lite"/>
    </source>
</evidence>
<evidence type="ECO:0000313" key="2">
    <source>
        <dbReference type="EMBL" id="KAK2614468.1"/>
    </source>
</evidence>
<dbReference type="EMBL" id="JAUJFL010000001">
    <property type="protein sequence ID" value="KAK2614468.1"/>
    <property type="molecule type" value="Genomic_DNA"/>
</dbReference>
<comment type="caution">
    <text evidence="2">The sequence shown here is derived from an EMBL/GenBank/DDBJ whole genome shotgun (WGS) entry which is preliminary data.</text>
</comment>